<evidence type="ECO:0000313" key="2">
    <source>
        <dbReference type="EMBL" id="MCG2617089.1"/>
    </source>
</evidence>
<reference evidence="2" key="1">
    <citation type="submission" date="2022-01" db="EMBL/GenBank/DDBJ databases">
        <authorList>
            <person name="Jo J.-H."/>
            <person name="Im W.-T."/>
        </authorList>
    </citation>
    <scope>NUCLEOTIDE SEQUENCE</scope>
    <source>
        <strain evidence="2">NA20</strain>
    </source>
</reference>
<keyword evidence="1" id="KW-0732">Signal</keyword>
<proteinExistence type="predicted"/>
<evidence type="ECO:0000313" key="3">
    <source>
        <dbReference type="Proteomes" id="UP001165367"/>
    </source>
</evidence>
<feature type="chain" id="PRO_5047370839" evidence="1">
    <location>
        <begin position="24"/>
        <end position="287"/>
    </location>
</feature>
<comment type="caution">
    <text evidence="2">The sequence shown here is derived from an EMBL/GenBank/DDBJ whole genome shotgun (WGS) entry which is preliminary data.</text>
</comment>
<gene>
    <name evidence="2" type="ORF">LZZ85_22530</name>
</gene>
<keyword evidence="3" id="KW-1185">Reference proteome</keyword>
<accession>A0ABS9KXM4</accession>
<dbReference type="NCBIfam" id="TIGR04183">
    <property type="entry name" value="Por_Secre_tail"/>
    <property type="match status" value="1"/>
</dbReference>
<dbReference type="Gene3D" id="2.60.40.10">
    <property type="entry name" value="Immunoglobulins"/>
    <property type="match status" value="1"/>
</dbReference>
<dbReference type="InterPro" id="IPR026444">
    <property type="entry name" value="Secre_tail"/>
</dbReference>
<evidence type="ECO:0000256" key="1">
    <source>
        <dbReference type="SAM" id="SignalP"/>
    </source>
</evidence>
<organism evidence="2 3">
    <name type="scientific">Terrimonas ginsenosidimutans</name>
    <dbReference type="NCBI Taxonomy" id="2908004"/>
    <lineage>
        <taxon>Bacteria</taxon>
        <taxon>Pseudomonadati</taxon>
        <taxon>Bacteroidota</taxon>
        <taxon>Chitinophagia</taxon>
        <taxon>Chitinophagales</taxon>
        <taxon>Chitinophagaceae</taxon>
        <taxon>Terrimonas</taxon>
    </lineage>
</organism>
<dbReference type="Proteomes" id="UP001165367">
    <property type="component" value="Unassembled WGS sequence"/>
</dbReference>
<feature type="signal peptide" evidence="1">
    <location>
        <begin position="1"/>
        <end position="23"/>
    </location>
</feature>
<dbReference type="RefSeq" id="WP_237875626.1">
    <property type="nucleotide sequence ID" value="NZ_JAKLTR010000017.1"/>
</dbReference>
<name>A0ABS9KXM4_9BACT</name>
<dbReference type="EMBL" id="JAKLTR010000017">
    <property type="protein sequence ID" value="MCG2617089.1"/>
    <property type="molecule type" value="Genomic_DNA"/>
</dbReference>
<dbReference type="InterPro" id="IPR013783">
    <property type="entry name" value="Ig-like_fold"/>
</dbReference>
<protein>
    <submittedName>
        <fullName evidence="2">T9SS type A sorting domain-containing protein</fullName>
    </submittedName>
</protein>
<sequence>MRIFTLGLLSVLFFTVASVNANAQCTRPQGMTAQPYKLQGLCYIYIQFAIPNSNVSIANVDGYVAQGTAGPNGAVTIPYDCAKAPITGVQSLTVGGQICTQVQFAQEVILPVKFESITVEVAAAGGALLKWSTSFEFNNAKYIVEKSADGRSYSAVGEVAGAVNSIELNKYSFTDASYKAGDVSFYRLKQVDFDGTTSFSKVVYINSSAKAGQSVRVAPNPFLNEDIQLIGVKAADMNKNNIRVFNLAGKQLSFEISGSNAIRLDPSLPKGVYFVNIGGASHKLLKN</sequence>